<evidence type="ECO:0000313" key="10">
    <source>
        <dbReference type="EMBL" id="ONH83407.1"/>
    </source>
</evidence>
<evidence type="ECO:0000256" key="8">
    <source>
        <dbReference type="ARBA" id="ARBA00023136"/>
    </source>
</evidence>
<dbReference type="GO" id="GO:0048472">
    <property type="term" value="F:threonine-phosphate decarboxylase activity"/>
    <property type="evidence" value="ECO:0007669"/>
    <property type="project" value="InterPro"/>
</dbReference>
<sequence length="337" mass="35502">MPHSSSAIVSPLPTLLVLAGALALEAVLGYPEALFRRIRHPVVWMGGLIAWLERRLNRETGTNKARRLAGLLAQLLLLLAAVVPAALLQGVLLRYLPFWPAVILLALLAASLPAQRSLHDHVRAVARALEARGLTGGREAVSRIVGRDPAVLDEPGVVRAAIESLAENFSDGVVAPAFWCGVAGLPGIAGYKAANTADSMIGHRTPRYTDYGWAAARFDDLMNLPASRLSALWIILAALLTPGASAGGALRAVRRDARHHRSPNAGWPEAAMAGALGLRLAGPRVYGGVRVEDHWMGDGRAEARPADLRRALGLYRAACGVQFAAVLALAGAAAMAG</sequence>
<keyword evidence="7 9" id="KW-1133">Transmembrane helix</keyword>
<evidence type="ECO:0000256" key="7">
    <source>
        <dbReference type="ARBA" id="ARBA00022989"/>
    </source>
</evidence>
<name>A0A1S8D6H4_9PROT</name>
<evidence type="ECO:0000256" key="1">
    <source>
        <dbReference type="ARBA" id="ARBA00004651"/>
    </source>
</evidence>
<dbReference type="Pfam" id="PF03186">
    <property type="entry name" value="CobD_Cbib"/>
    <property type="match status" value="1"/>
</dbReference>
<reference evidence="10" key="1">
    <citation type="submission" date="2016-12" db="EMBL/GenBank/DDBJ databases">
        <title>Draft genome sequence of Roseomonas mucosa strain AU37, isolated from a peripheral intravenous catheter.</title>
        <authorList>
            <person name="Choudhury M.A."/>
            <person name="Sidjabat H.E."/>
            <person name="Wailan A.M."/>
            <person name="Zhang L."/>
            <person name="Marsh N.M."/>
            <person name="Rickard C.M."/>
            <person name="Davies M."/>
            <person name="Mcmillan D.J."/>
        </authorList>
    </citation>
    <scope>NUCLEOTIDE SEQUENCE [LARGE SCALE GENOMIC DNA]</scope>
    <source>
        <strain evidence="10">AU37</strain>
    </source>
</reference>
<dbReference type="PANTHER" id="PTHR34308">
    <property type="entry name" value="COBALAMIN BIOSYNTHESIS PROTEIN CBIB"/>
    <property type="match status" value="1"/>
</dbReference>
<organism evidence="10 11">
    <name type="scientific">Roseomonas mucosa</name>
    <dbReference type="NCBI Taxonomy" id="207340"/>
    <lineage>
        <taxon>Bacteria</taxon>
        <taxon>Pseudomonadati</taxon>
        <taxon>Pseudomonadota</taxon>
        <taxon>Alphaproteobacteria</taxon>
        <taxon>Acetobacterales</taxon>
        <taxon>Roseomonadaceae</taxon>
        <taxon>Roseomonas</taxon>
    </lineage>
</organism>
<evidence type="ECO:0000256" key="6">
    <source>
        <dbReference type="ARBA" id="ARBA00022692"/>
    </source>
</evidence>
<evidence type="ECO:0000256" key="9">
    <source>
        <dbReference type="HAMAP-Rule" id="MF_00024"/>
    </source>
</evidence>
<gene>
    <name evidence="9" type="primary">cobD</name>
    <name evidence="10" type="ORF">APZ41_009710</name>
</gene>
<evidence type="ECO:0000256" key="3">
    <source>
        <dbReference type="ARBA" id="ARBA00006263"/>
    </source>
</evidence>
<protein>
    <recommendedName>
        <fullName evidence="9">Cobalamin biosynthesis protein CobD</fullName>
    </recommendedName>
</protein>
<keyword evidence="11" id="KW-1185">Reference proteome</keyword>
<comment type="subcellular location">
    <subcellularLocation>
        <location evidence="1 9">Cell membrane</location>
        <topology evidence="1 9">Multi-pass membrane protein</topology>
    </subcellularLocation>
</comment>
<dbReference type="EMBL" id="LLWF02000025">
    <property type="protein sequence ID" value="ONH83407.1"/>
    <property type="molecule type" value="Genomic_DNA"/>
</dbReference>
<dbReference type="InterPro" id="IPR004485">
    <property type="entry name" value="Cobalamin_biosynth_CobD/CbiB"/>
</dbReference>
<feature type="transmembrane region" description="Helical" evidence="9">
    <location>
        <begin position="95"/>
        <end position="114"/>
    </location>
</feature>
<feature type="transmembrane region" description="Helical" evidence="9">
    <location>
        <begin position="314"/>
        <end position="336"/>
    </location>
</feature>
<comment type="caution">
    <text evidence="10">The sequence shown here is derived from an EMBL/GenBank/DDBJ whole genome shotgun (WGS) entry which is preliminary data.</text>
</comment>
<proteinExistence type="inferred from homology"/>
<comment type="similarity">
    <text evidence="3 9">Belongs to the CobD/CbiB family.</text>
</comment>
<accession>A0A1S8D6H4</accession>
<dbReference type="HAMAP" id="MF_00024">
    <property type="entry name" value="CobD_CbiB"/>
    <property type="match status" value="1"/>
</dbReference>
<comment type="caution">
    <text evidence="9">Lacks conserved residue(s) required for the propagation of feature annotation.</text>
</comment>
<feature type="transmembrane region" description="Helical" evidence="9">
    <location>
        <begin position="231"/>
        <end position="253"/>
    </location>
</feature>
<dbReference type="UniPathway" id="UPA00148"/>
<dbReference type="GO" id="GO:0009236">
    <property type="term" value="P:cobalamin biosynthetic process"/>
    <property type="evidence" value="ECO:0007669"/>
    <property type="project" value="UniProtKB-UniRule"/>
</dbReference>
<comment type="function">
    <text evidence="9">Converts cobyric acid to cobinamide by the addition of aminopropanol on the F carboxylic group.</text>
</comment>
<comment type="pathway">
    <text evidence="2 9">Cofactor biosynthesis; adenosylcobalamin biosynthesis.</text>
</comment>
<dbReference type="AlphaFoldDB" id="A0A1S8D6H4"/>
<evidence type="ECO:0000256" key="4">
    <source>
        <dbReference type="ARBA" id="ARBA00022475"/>
    </source>
</evidence>
<dbReference type="GO" id="GO:0015420">
    <property type="term" value="F:ABC-type vitamin B12 transporter activity"/>
    <property type="evidence" value="ECO:0007669"/>
    <property type="project" value="UniProtKB-UniRule"/>
</dbReference>
<evidence type="ECO:0000313" key="11">
    <source>
        <dbReference type="Proteomes" id="UP000054844"/>
    </source>
</evidence>
<dbReference type="NCBIfam" id="TIGR00380">
    <property type="entry name" value="cobal_cbiB"/>
    <property type="match status" value="1"/>
</dbReference>
<dbReference type="Proteomes" id="UP000054844">
    <property type="component" value="Unassembled WGS sequence"/>
</dbReference>
<feature type="transmembrane region" description="Helical" evidence="9">
    <location>
        <begin position="68"/>
        <end position="88"/>
    </location>
</feature>
<keyword evidence="4 9" id="KW-1003">Cell membrane</keyword>
<dbReference type="STRING" id="207340.APZ41_009710"/>
<evidence type="ECO:0000256" key="2">
    <source>
        <dbReference type="ARBA" id="ARBA00004953"/>
    </source>
</evidence>
<keyword evidence="6 9" id="KW-0812">Transmembrane</keyword>
<keyword evidence="5 9" id="KW-0169">Cobalamin biosynthesis</keyword>
<keyword evidence="8 9" id="KW-0472">Membrane</keyword>
<dbReference type="PANTHER" id="PTHR34308:SF1">
    <property type="entry name" value="COBALAMIN BIOSYNTHESIS PROTEIN CBIB"/>
    <property type="match status" value="1"/>
</dbReference>
<evidence type="ECO:0000256" key="5">
    <source>
        <dbReference type="ARBA" id="ARBA00022573"/>
    </source>
</evidence>
<dbReference type="GO" id="GO:0005886">
    <property type="term" value="C:plasma membrane"/>
    <property type="evidence" value="ECO:0007669"/>
    <property type="project" value="UniProtKB-SubCell"/>
</dbReference>